<dbReference type="PANTHER" id="PTHR22939:SF129">
    <property type="entry name" value="SERINE PROTEASE HTRA2, MITOCHONDRIAL"/>
    <property type="match status" value="1"/>
</dbReference>
<dbReference type="Gene3D" id="2.40.10.120">
    <property type="match status" value="1"/>
</dbReference>
<proteinExistence type="inferred from homology"/>
<dbReference type="SUPFAM" id="SSF50494">
    <property type="entry name" value="Trypsin-like serine proteases"/>
    <property type="match status" value="1"/>
</dbReference>
<organism evidence="2 3">
    <name type="scientific">Durusdinium trenchii</name>
    <dbReference type="NCBI Taxonomy" id="1381693"/>
    <lineage>
        <taxon>Eukaryota</taxon>
        <taxon>Sar</taxon>
        <taxon>Alveolata</taxon>
        <taxon>Dinophyceae</taxon>
        <taxon>Suessiales</taxon>
        <taxon>Symbiodiniaceae</taxon>
        <taxon>Durusdinium</taxon>
    </lineage>
</organism>
<dbReference type="InterPro" id="IPR009003">
    <property type="entry name" value="Peptidase_S1_PA"/>
</dbReference>
<accession>A0ABP0P2V7</accession>
<sequence>MSEPPYWSFCWASGQVLARYLLDHPQLVTGRTLVDVGPGSGVVAVAAALAGAKQVIACDLDPDACLASRVNAAENGVSLVTSDNLGEALAQADLVTAADILYDRDNLPLVARMRLAAPVLLADSRVRDLDPPGYAHIGTVTATTWPDLDESQEFNRADSQGHILPSLAPMLEQVSPAVVNIATTTRVRQRNPLLEDPFFRRFFNLPNQPRRERRATSAGSGVIVDAAQGYVLTNAHVVDGAEEVEITLKDGRSFKAEVIGADTEVDLAVVQVQAEGENLSEITIADSTSLRVGDFVIAIGNPFGLGQTVTSGIVSALG</sequence>
<dbReference type="SUPFAM" id="SSF53335">
    <property type="entry name" value="S-adenosyl-L-methionine-dependent methyltransferases"/>
    <property type="match status" value="1"/>
</dbReference>
<evidence type="ECO:0000313" key="3">
    <source>
        <dbReference type="Proteomes" id="UP001642464"/>
    </source>
</evidence>
<gene>
    <name evidence="2" type="ORF">SCF082_LOCUS35025</name>
</gene>
<dbReference type="Gene3D" id="3.40.50.150">
    <property type="entry name" value="Vaccinia Virus protein VP39"/>
    <property type="match status" value="1"/>
</dbReference>
<dbReference type="PRINTS" id="PR00834">
    <property type="entry name" value="PROTEASES2C"/>
</dbReference>
<name>A0ABP0P2V7_9DINO</name>
<feature type="non-terminal residue" evidence="2">
    <location>
        <position position="318"/>
    </location>
</feature>
<keyword evidence="3" id="KW-1185">Reference proteome</keyword>
<reference evidence="2 3" key="1">
    <citation type="submission" date="2024-02" db="EMBL/GenBank/DDBJ databases">
        <authorList>
            <person name="Chen Y."/>
            <person name="Shah S."/>
            <person name="Dougan E. K."/>
            <person name="Thang M."/>
            <person name="Chan C."/>
        </authorList>
    </citation>
    <scope>NUCLEOTIDE SEQUENCE [LARGE SCALE GENOMIC DNA]</scope>
</reference>
<dbReference type="Pfam" id="PF13365">
    <property type="entry name" value="Trypsin_2"/>
    <property type="match status" value="1"/>
</dbReference>
<dbReference type="EMBL" id="CAXAMM010032849">
    <property type="protein sequence ID" value="CAK9070377.1"/>
    <property type="molecule type" value="Genomic_DNA"/>
</dbReference>
<dbReference type="Pfam" id="PF06325">
    <property type="entry name" value="PrmA"/>
    <property type="match status" value="1"/>
</dbReference>
<dbReference type="InterPro" id="IPR001940">
    <property type="entry name" value="Peptidase_S1C"/>
</dbReference>
<comment type="caution">
    <text evidence="2">The sequence shown here is derived from an EMBL/GenBank/DDBJ whole genome shotgun (WGS) entry which is preliminary data.</text>
</comment>
<protein>
    <submittedName>
        <fullName evidence="2">Probable periplasmic serine protease do/HhoA-like</fullName>
    </submittedName>
</protein>
<dbReference type="PANTHER" id="PTHR22939">
    <property type="entry name" value="SERINE PROTEASE FAMILY S1C HTRA-RELATED"/>
    <property type="match status" value="1"/>
</dbReference>
<dbReference type="Proteomes" id="UP001642464">
    <property type="component" value="Unassembled WGS sequence"/>
</dbReference>
<evidence type="ECO:0000313" key="2">
    <source>
        <dbReference type="EMBL" id="CAK9070377.1"/>
    </source>
</evidence>
<comment type="similarity">
    <text evidence="1">Belongs to the peptidase S1C family.</text>
</comment>
<dbReference type="InterPro" id="IPR029063">
    <property type="entry name" value="SAM-dependent_MTases_sf"/>
</dbReference>
<evidence type="ECO:0000256" key="1">
    <source>
        <dbReference type="ARBA" id="ARBA00010541"/>
    </source>
</evidence>